<feature type="compositionally biased region" description="Polar residues" evidence="4">
    <location>
        <begin position="824"/>
        <end position="833"/>
    </location>
</feature>
<dbReference type="Gene3D" id="3.30.200.20">
    <property type="entry name" value="Phosphorylase Kinase, domain 1"/>
    <property type="match status" value="1"/>
</dbReference>
<organism evidence="6 7">
    <name type="scientific">Anaeromyces robustus</name>
    <dbReference type="NCBI Taxonomy" id="1754192"/>
    <lineage>
        <taxon>Eukaryota</taxon>
        <taxon>Fungi</taxon>
        <taxon>Fungi incertae sedis</taxon>
        <taxon>Chytridiomycota</taxon>
        <taxon>Chytridiomycota incertae sedis</taxon>
        <taxon>Neocallimastigomycetes</taxon>
        <taxon>Neocallimastigales</taxon>
        <taxon>Neocallimastigaceae</taxon>
        <taxon>Anaeromyces</taxon>
    </lineage>
</organism>
<evidence type="ECO:0000313" key="7">
    <source>
        <dbReference type="Proteomes" id="UP000193944"/>
    </source>
</evidence>
<dbReference type="GO" id="GO:0005524">
    <property type="term" value="F:ATP binding"/>
    <property type="evidence" value="ECO:0007669"/>
    <property type="project" value="UniProtKB-UniRule"/>
</dbReference>
<dbReference type="STRING" id="1754192.A0A1Y1XCR2"/>
<accession>A0A1Y1XCR2</accession>
<gene>
    <name evidence="6" type="ORF">BCR32DRAFT_266878</name>
</gene>
<reference evidence="6 7" key="2">
    <citation type="submission" date="2016-08" db="EMBL/GenBank/DDBJ databases">
        <title>Pervasive Adenine N6-methylation of Active Genes in Fungi.</title>
        <authorList>
            <consortium name="DOE Joint Genome Institute"/>
            <person name="Mondo S.J."/>
            <person name="Dannebaum R.O."/>
            <person name="Kuo R.C."/>
            <person name="Labutti K."/>
            <person name="Haridas S."/>
            <person name="Kuo A."/>
            <person name="Salamov A."/>
            <person name="Ahrendt S.R."/>
            <person name="Lipzen A."/>
            <person name="Sullivan W."/>
            <person name="Andreopoulos W.B."/>
            <person name="Clum A."/>
            <person name="Lindquist E."/>
            <person name="Daum C."/>
            <person name="Ramamoorthy G.K."/>
            <person name="Gryganskyi A."/>
            <person name="Culley D."/>
            <person name="Magnuson J.K."/>
            <person name="James T.Y."/>
            <person name="O'Malley M.A."/>
            <person name="Stajich J.E."/>
            <person name="Spatafora J.W."/>
            <person name="Visel A."/>
            <person name="Grigoriev I.V."/>
        </authorList>
    </citation>
    <scope>NUCLEOTIDE SEQUENCE [LARGE SCALE GENOMIC DNA]</scope>
    <source>
        <strain evidence="6 7">S4</strain>
    </source>
</reference>
<feature type="domain" description="Protein kinase" evidence="5">
    <location>
        <begin position="20"/>
        <end position="411"/>
    </location>
</feature>
<dbReference type="Pfam" id="PF00069">
    <property type="entry name" value="Pkinase"/>
    <property type="match status" value="1"/>
</dbReference>
<dbReference type="InterPro" id="IPR000719">
    <property type="entry name" value="Prot_kinase_dom"/>
</dbReference>
<evidence type="ECO:0000256" key="3">
    <source>
        <dbReference type="PROSITE-ProRule" id="PRU10141"/>
    </source>
</evidence>
<dbReference type="InterPro" id="IPR050198">
    <property type="entry name" value="Non-receptor_tyrosine_kinases"/>
</dbReference>
<evidence type="ECO:0000256" key="4">
    <source>
        <dbReference type="SAM" id="MobiDB-lite"/>
    </source>
</evidence>
<name>A0A1Y1XCR2_9FUNG</name>
<dbReference type="InterPro" id="IPR017441">
    <property type="entry name" value="Protein_kinase_ATP_BS"/>
</dbReference>
<dbReference type="CDD" id="cd00180">
    <property type="entry name" value="PKc"/>
    <property type="match status" value="1"/>
</dbReference>
<keyword evidence="6" id="KW-0418">Kinase</keyword>
<dbReference type="PANTHER" id="PTHR24418">
    <property type="entry name" value="TYROSINE-PROTEIN KINASE"/>
    <property type="match status" value="1"/>
</dbReference>
<keyword evidence="6" id="KW-0808">Transferase</keyword>
<evidence type="ECO:0000259" key="5">
    <source>
        <dbReference type="PROSITE" id="PS50011"/>
    </source>
</evidence>
<reference evidence="6 7" key="1">
    <citation type="submission" date="2016-08" db="EMBL/GenBank/DDBJ databases">
        <title>A Parts List for Fungal Cellulosomes Revealed by Comparative Genomics.</title>
        <authorList>
            <consortium name="DOE Joint Genome Institute"/>
            <person name="Haitjema C.H."/>
            <person name="Gilmore S.P."/>
            <person name="Henske J.K."/>
            <person name="Solomon K.V."/>
            <person name="De Groot R."/>
            <person name="Kuo A."/>
            <person name="Mondo S.J."/>
            <person name="Salamov A.A."/>
            <person name="Labutti K."/>
            <person name="Zhao Z."/>
            <person name="Chiniquy J."/>
            <person name="Barry K."/>
            <person name="Brewer H.M."/>
            <person name="Purvine S.O."/>
            <person name="Wright A.T."/>
            <person name="Boxma B."/>
            <person name="Van Alen T."/>
            <person name="Hackstein J.H."/>
            <person name="Baker S.E."/>
            <person name="Grigoriev I.V."/>
            <person name="O'Malley M.A."/>
        </authorList>
    </citation>
    <scope>NUCLEOTIDE SEQUENCE [LARGE SCALE GENOMIC DNA]</scope>
    <source>
        <strain evidence="6 7">S4</strain>
    </source>
</reference>
<dbReference type="AlphaFoldDB" id="A0A1Y1XCR2"/>
<dbReference type="Proteomes" id="UP000193944">
    <property type="component" value="Unassembled WGS sequence"/>
</dbReference>
<dbReference type="SUPFAM" id="SSF56112">
    <property type="entry name" value="Protein kinase-like (PK-like)"/>
    <property type="match status" value="1"/>
</dbReference>
<dbReference type="PROSITE" id="PS50011">
    <property type="entry name" value="PROTEIN_KINASE_DOM"/>
    <property type="match status" value="1"/>
</dbReference>
<keyword evidence="2 3" id="KW-0067">ATP-binding</keyword>
<comment type="caution">
    <text evidence="6">The sequence shown here is derived from an EMBL/GenBank/DDBJ whole genome shotgun (WGS) entry which is preliminary data.</text>
</comment>
<dbReference type="OrthoDB" id="4062651at2759"/>
<dbReference type="Gene3D" id="1.10.510.10">
    <property type="entry name" value="Transferase(Phosphotransferase) domain 1"/>
    <property type="match status" value="2"/>
</dbReference>
<dbReference type="InterPro" id="IPR011009">
    <property type="entry name" value="Kinase-like_dom_sf"/>
</dbReference>
<feature type="region of interest" description="Disordered" evidence="4">
    <location>
        <begin position="817"/>
        <end position="840"/>
    </location>
</feature>
<evidence type="ECO:0000313" key="6">
    <source>
        <dbReference type="EMBL" id="ORX83581.1"/>
    </source>
</evidence>
<dbReference type="EMBL" id="MCFG01000070">
    <property type="protein sequence ID" value="ORX83581.1"/>
    <property type="molecule type" value="Genomic_DNA"/>
</dbReference>
<keyword evidence="7" id="KW-1185">Reference proteome</keyword>
<dbReference type="GO" id="GO:0004672">
    <property type="term" value="F:protein kinase activity"/>
    <property type="evidence" value="ECO:0007669"/>
    <property type="project" value="InterPro"/>
</dbReference>
<dbReference type="PROSITE" id="PS00107">
    <property type="entry name" value="PROTEIN_KINASE_ATP"/>
    <property type="match status" value="1"/>
</dbReference>
<sequence length="840" mass="97200">MNSEIIENKYDFELFDNTRYIIGEKLGDGSYGSVYKVIDLSSKTDDLYAIKILKSAYSKKYIENLIKYSANNHDNIESLYRSYRGKRPSLHQYRIVYLDNIVLPDGSVVTGYATISELANYGNLCQYLKSHKDLNFVERLEIVSMIVNGIQNLHCKSICHSALKAENVLVFKKNIIEEHSSRNRRNDTKLDIEISLSDFSVIPSFGERNVLSPNQFYASYTSPNCIKFPCNGYTFEDDIYSLGLLLWQIVYNEMPFEKEFKEINVIKLYNAFTENSYNQNSFNNKDNIDSSILPIRRNTSKDIPYLYKKKIDERNKEMQLLESYNQIQQSTHYINDNFRLNLNQSGRFEHHSENRELLKLYNLIVEENLRPEVSVTLPILYHDLIMDCWQREPIKRPDLAKVEETVDHLKNSGYKNKTISLSYQLSDRQSKSLSRCLVNNNVSNHDYKDSRKEKTKSVWDKFINPRESIMRIFKPVGSNYSDLRKGKTLFDSPISEETSLKNPLLQDTYSQHEIEMDDIQIPEQCGYNNIPIGHCENDYTTINIDDENDTVIIDTNNLSTKLNNSSDNINQKSDSNNNINTSYMSDTTHANNISYISNGIDDSINENNISIITSVNTNMNSYNDNYNIGGFYGGNEPQNTLIYHDLILEEDEEDQNNIDSDVLEELEKYDVFKKKNDIDDPLNSKLVNIESNKINNNNILHGLNFEDGGYPLELHHDFSSNFSNTNTSFTVSDEEDIDTITNYNVTKNYINYTNNKRNTLFAFLESKTENNNSNKDVIDDDDSSDENLNFYDEEDVKELQEKTISANSIKDYLKNAEKGKLPDPTTSFSNTNDETIDVMH</sequence>
<protein>
    <submittedName>
        <fullName evidence="6">Kinase-like protein</fullName>
    </submittedName>
</protein>
<evidence type="ECO:0000256" key="2">
    <source>
        <dbReference type="ARBA" id="ARBA00022840"/>
    </source>
</evidence>
<feature type="binding site" evidence="3">
    <location>
        <position position="51"/>
    </location>
    <ligand>
        <name>ATP</name>
        <dbReference type="ChEBI" id="CHEBI:30616"/>
    </ligand>
</feature>
<proteinExistence type="predicted"/>
<keyword evidence="1 3" id="KW-0547">Nucleotide-binding</keyword>
<evidence type="ECO:0000256" key="1">
    <source>
        <dbReference type="ARBA" id="ARBA00022741"/>
    </source>
</evidence>